<feature type="domain" description="RNA polymerase Rpb2" evidence="18">
    <location>
        <begin position="202"/>
        <end position="378"/>
    </location>
</feature>
<evidence type="ECO:0000259" key="19">
    <source>
        <dbReference type="Pfam" id="PF04563"/>
    </source>
</evidence>
<dbReference type="GO" id="GO:0006386">
    <property type="term" value="P:termination of RNA polymerase III transcription"/>
    <property type="evidence" value="ECO:0007669"/>
    <property type="project" value="UniProtKB-ARBA"/>
</dbReference>
<dbReference type="InterPro" id="IPR007120">
    <property type="entry name" value="DNA-dir_RNAP_su2_dom"/>
</dbReference>
<evidence type="ECO:0000313" key="24">
    <source>
        <dbReference type="Proteomes" id="UP001162087"/>
    </source>
</evidence>
<evidence type="ECO:0000256" key="14">
    <source>
        <dbReference type="RuleBase" id="RU000434"/>
    </source>
</evidence>
<dbReference type="GO" id="GO:0032549">
    <property type="term" value="F:ribonucleoside binding"/>
    <property type="evidence" value="ECO:0007669"/>
    <property type="project" value="InterPro"/>
</dbReference>
<dbReference type="Pfam" id="PF04565">
    <property type="entry name" value="RNA_pol_Rpb2_3"/>
    <property type="match status" value="1"/>
</dbReference>
<evidence type="ECO:0000256" key="5">
    <source>
        <dbReference type="ARBA" id="ARBA00022679"/>
    </source>
</evidence>
<dbReference type="PROSITE" id="PS01166">
    <property type="entry name" value="RNA_POL_BETA"/>
    <property type="match status" value="1"/>
</dbReference>
<evidence type="ECO:0000256" key="3">
    <source>
        <dbReference type="ARBA" id="ARBA00011206"/>
    </source>
</evidence>
<evidence type="ECO:0000259" key="18">
    <source>
        <dbReference type="Pfam" id="PF04561"/>
    </source>
</evidence>
<proteinExistence type="inferred from homology"/>
<dbReference type="Pfam" id="PF04561">
    <property type="entry name" value="RNA_pol_Rpb2_2"/>
    <property type="match status" value="1"/>
</dbReference>
<dbReference type="Gene3D" id="3.90.1100.10">
    <property type="match status" value="1"/>
</dbReference>
<evidence type="ECO:0000256" key="10">
    <source>
        <dbReference type="ARBA" id="ARBA00023163"/>
    </source>
</evidence>
<evidence type="ECO:0000259" key="21">
    <source>
        <dbReference type="Pfam" id="PF04566"/>
    </source>
</evidence>
<dbReference type="Gene3D" id="3.90.1800.10">
    <property type="entry name" value="RNA polymerase alpha subunit dimerisation domain"/>
    <property type="match status" value="1"/>
</dbReference>
<accession>A0AA35NMI8</accession>
<evidence type="ECO:0000256" key="4">
    <source>
        <dbReference type="ARBA" id="ARBA00022478"/>
    </source>
</evidence>
<dbReference type="NCBIfam" id="NF007175">
    <property type="entry name" value="PRK09606.1"/>
    <property type="match status" value="1"/>
</dbReference>
<dbReference type="FunFam" id="3.90.1110.10:FF:000006">
    <property type="entry name" value="DNA-directed RNA polymerase subunit beta"/>
    <property type="match status" value="1"/>
</dbReference>
<evidence type="ECO:0000256" key="7">
    <source>
        <dbReference type="ARBA" id="ARBA00022723"/>
    </source>
</evidence>
<dbReference type="InterPro" id="IPR007642">
    <property type="entry name" value="RNA_pol_Rpb2_2"/>
</dbReference>
<keyword evidence="5 15" id="KW-0808">Transferase</keyword>
<keyword evidence="8" id="KW-0863">Zinc-finger</keyword>
<dbReference type="EMBL" id="OX365910">
    <property type="protein sequence ID" value="CAI4051898.1"/>
    <property type="molecule type" value="Genomic_DNA"/>
</dbReference>
<dbReference type="InterPro" id="IPR007646">
    <property type="entry name" value="RNA_pol_Rpb2_4"/>
</dbReference>
<keyword evidence="10 15" id="KW-0804">Transcription</keyword>
<dbReference type="Pfam" id="PF00562">
    <property type="entry name" value="RNA_pol_Rpb2_6"/>
    <property type="match status" value="1"/>
</dbReference>
<dbReference type="InterPro" id="IPR007121">
    <property type="entry name" value="RNA_pol_bsu_CS"/>
</dbReference>
<dbReference type="Gene3D" id="2.40.270.10">
    <property type="entry name" value="DNA-directed RNA polymerase, subunit 2, domain 6"/>
    <property type="match status" value="1"/>
</dbReference>
<evidence type="ECO:0000313" key="23">
    <source>
        <dbReference type="EMBL" id="CAI4051898.1"/>
    </source>
</evidence>
<evidence type="ECO:0000256" key="1">
    <source>
        <dbReference type="ARBA" id="ARBA00004123"/>
    </source>
</evidence>
<evidence type="ECO:0000256" key="6">
    <source>
        <dbReference type="ARBA" id="ARBA00022695"/>
    </source>
</evidence>
<dbReference type="Pfam" id="PF04567">
    <property type="entry name" value="RNA_pol_Rpb2_5"/>
    <property type="match status" value="1"/>
</dbReference>
<dbReference type="InterPro" id="IPR007644">
    <property type="entry name" value="RNA_pol_bsu_protrusion"/>
</dbReference>
<feature type="domain" description="RNA polymerase Rpb2" evidence="22">
    <location>
        <begin position="637"/>
        <end position="669"/>
    </location>
</feature>
<evidence type="ECO:0000256" key="2">
    <source>
        <dbReference type="ARBA" id="ARBA00006835"/>
    </source>
</evidence>
<dbReference type="GeneID" id="80927232"/>
<evidence type="ECO:0000259" key="16">
    <source>
        <dbReference type="Pfam" id="PF00562"/>
    </source>
</evidence>
<evidence type="ECO:0000259" key="20">
    <source>
        <dbReference type="Pfam" id="PF04565"/>
    </source>
</evidence>
<comment type="subunit">
    <text evidence="3">Component of the RNA polymerase III (Pol III) complex consisting of 17 subunits.</text>
</comment>
<dbReference type="FunFam" id="3.90.1800.10:FF:000003">
    <property type="entry name" value="DNA-directed RNA polymerase subunit beta"/>
    <property type="match status" value="1"/>
</dbReference>
<reference evidence="23" key="1">
    <citation type="submission" date="2022-10" db="EMBL/GenBank/DDBJ databases">
        <authorList>
            <person name="Byrne P K."/>
        </authorList>
    </citation>
    <scope>NUCLEOTIDE SEQUENCE</scope>
    <source>
        <strain evidence="23">IFO1802</strain>
    </source>
</reference>
<dbReference type="GO" id="GO:0006352">
    <property type="term" value="P:DNA-templated transcription initiation"/>
    <property type="evidence" value="ECO:0007669"/>
    <property type="project" value="UniProtKB-ARBA"/>
</dbReference>
<dbReference type="GO" id="GO:0008270">
    <property type="term" value="F:zinc ion binding"/>
    <property type="evidence" value="ECO:0007669"/>
    <property type="project" value="UniProtKB-KW"/>
</dbReference>
<dbReference type="Pfam" id="PF04566">
    <property type="entry name" value="RNA_pol_Rpb2_4"/>
    <property type="match status" value="1"/>
</dbReference>
<dbReference type="CDD" id="cd00653">
    <property type="entry name" value="RNA_pol_B_RPB2"/>
    <property type="match status" value="1"/>
</dbReference>
<dbReference type="InterPro" id="IPR014724">
    <property type="entry name" value="RNA_pol_RPB2_OB-fold"/>
</dbReference>
<dbReference type="GO" id="GO:0003899">
    <property type="term" value="F:DNA-directed RNA polymerase activity"/>
    <property type="evidence" value="ECO:0007669"/>
    <property type="project" value="UniProtKB-EC"/>
</dbReference>
<dbReference type="InterPro" id="IPR037034">
    <property type="entry name" value="RNA_pol_Rpb2_2_sf"/>
</dbReference>
<evidence type="ECO:0000256" key="9">
    <source>
        <dbReference type="ARBA" id="ARBA00022833"/>
    </source>
</evidence>
<dbReference type="GO" id="GO:0003677">
    <property type="term" value="F:DNA binding"/>
    <property type="evidence" value="ECO:0007669"/>
    <property type="project" value="InterPro"/>
</dbReference>
<dbReference type="InterPro" id="IPR007647">
    <property type="entry name" value="RNA_pol_Rpb2_5"/>
</dbReference>
<keyword evidence="6 15" id="KW-0548">Nucleotidyltransferase</keyword>
<sequence>MVAATKRRKTHVHKHVKDEAFDDLLKPVYKGKKLTDEINTAQDKWHLLPAFLKVKGLVKQHLDSFNYFVDTDLKKIIKANQLILSDVDPEFYLKYIDIRVGKKSSSSTKDYLTPPHECRLRDMTYSAPIYVDIEYTRGRNIIMHKDVEIGRMPIMLRSNKCILYDADESKMAKLNECPLDPGGYFIVNGTEKVILVQEQLSKNRIIVEADEKKGIVQASVTSSTHERKSKTYVITKNGKIYLKHNSIAEEIPIAIVLKACGILSDLEIMQLVCGNDSSYQDIFAVNLEESSKLDIYTQQQALEYIGAKVKTMRRQKLTILQEGVEAIATTVIAHLTVEALDFREKALYIAMMTRRVVMAMYNPKMIDDRDYVGNKRLELAGQLISLLFEDLFKKFNNDFKLSIDKVLKKPNRAMEYDALLSINVHSNNITSGLNRAISTGNWSLKRFKMERAGVTHVLSRLSYISALGMMTRISSQFEKSRKVSGPRALQPSQFGMLCTADTPEGEACGLVKNLALMTHITTDDEEEPIKKLCYVLGVEDITLIDSASLHLNYGVYLNGTLIGSIRFPIKFVTQFRNLRRTGKVSEFISIYSNSHQMAVHIATDGGRICRPLIIVSSGESRVKDTHLRQLLDGKLDFDDFLKLGLVEYLDVNEENDSYIALYEKDIVPSMTHLEIEPFTILGAVAGLIPYPHHNQSPRNTYQCAMGKQAIGAIAYNQFKRIDTLLYLMTYPQQPMVKTKTIELIDYDKLPAGQNATVAVMSYSGYDIEDALVLNKSSIDRGFGRCETRRKTTTVLKRYANHTQDIIGGMRVDENGEPIWQHQSLGPDGLGEVGMKVQSGQIYINKSVPTNSADAPNPNIVNVQTQYREAPVIYRGPEPSHIDQVMMSVSDNDQALIKVLLRQSRRPELGDKFSSRHGQKGVCGIIVKQEDMPFNDQGIVPDIIMNPHGFPSRMTVGKMIELISGKAGVMNGTLEYGTCFGGSKLEDMSKILVDQGFNYSGKDMLYSGITGECLQAYIFFGPIYYQKLKHMVLDKMHARARGPRAVLTRQPTEGRSRDGGLRLGEMERDCVIAYGASQLLLERLMISSDAFEVDVCDKCGLMGYSGWCTTCKSAENIIKMTIPYAAKLLFQELLSMNIAPRLRLEDIFQQ</sequence>
<dbReference type="Gene3D" id="2.40.50.150">
    <property type="match status" value="1"/>
</dbReference>
<organism evidence="23 24">
    <name type="scientific">Saccharomyces kudriavzevii (strain ATCC MYA-4449 / AS 2.2408 / CBS 8840 / NBRC 1802 / NCYC 2889)</name>
    <name type="common">Yeast</name>
    <dbReference type="NCBI Taxonomy" id="226230"/>
    <lineage>
        <taxon>Eukaryota</taxon>
        <taxon>Fungi</taxon>
        <taxon>Dikarya</taxon>
        <taxon>Ascomycota</taxon>
        <taxon>Saccharomycotina</taxon>
        <taxon>Saccharomycetes</taxon>
        <taxon>Saccharomycetales</taxon>
        <taxon>Saccharomycetaceae</taxon>
        <taxon>Saccharomyces</taxon>
    </lineage>
</organism>
<dbReference type="FunFam" id="3.90.1100.10:FF:000009">
    <property type="entry name" value="DNA-directed RNA polymerase subunit beta"/>
    <property type="match status" value="1"/>
</dbReference>
<dbReference type="FunFam" id="2.40.270.10:FF:000006">
    <property type="entry name" value="DNA-directed RNA polymerase subunit beta"/>
    <property type="match status" value="1"/>
</dbReference>
<dbReference type="RefSeq" id="XP_056085207.1">
    <property type="nucleotide sequence ID" value="XM_056231384.1"/>
</dbReference>
<dbReference type="GO" id="GO:0000428">
    <property type="term" value="C:DNA-directed RNA polymerase complex"/>
    <property type="evidence" value="ECO:0007669"/>
    <property type="project" value="UniProtKB-KW"/>
</dbReference>
<evidence type="ECO:0000256" key="13">
    <source>
        <dbReference type="ARBA" id="ARBA00053978"/>
    </source>
</evidence>
<dbReference type="FunFam" id="2.40.270.10:FF:000011">
    <property type="entry name" value="DNA-directed RNA polymerase subunit beta"/>
    <property type="match status" value="1"/>
</dbReference>
<dbReference type="FunFam" id="3.90.1100.10:FF:000020">
    <property type="entry name" value="DNA-directed RNA polymerase subunit beta"/>
    <property type="match status" value="1"/>
</dbReference>
<protein>
    <recommendedName>
        <fullName evidence="15">DNA-directed RNA polymerase subunit beta</fullName>
        <ecNumber evidence="15">2.7.7.6</ecNumber>
    </recommendedName>
</protein>
<dbReference type="InterPro" id="IPR037033">
    <property type="entry name" value="DNA-dir_RNAP_su2_hyb_sf"/>
</dbReference>
<comment type="catalytic activity">
    <reaction evidence="12 15">
        <text>RNA(n) + a ribonucleoside 5'-triphosphate = RNA(n+1) + diphosphate</text>
        <dbReference type="Rhea" id="RHEA:21248"/>
        <dbReference type="Rhea" id="RHEA-COMP:14527"/>
        <dbReference type="Rhea" id="RHEA-COMP:17342"/>
        <dbReference type="ChEBI" id="CHEBI:33019"/>
        <dbReference type="ChEBI" id="CHEBI:61557"/>
        <dbReference type="ChEBI" id="CHEBI:140395"/>
        <dbReference type="EC" id="2.7.7.6"/>
    </reaction>
</comment>
<evidence type="ECO:0000256" key="11">
    <source>
        <dbReference type="ARBA" id="ARBA00023242"/>
    </source>
</evidence>
<dbReference type="EC" id="2.7.7.6" evidence="15"/>
<gene>
    <name evidence="23" type="primary">SKDI15G3500</name>
    <name evidence="23" type="ORF">SKDI_15G3500</name>
</gene>
<keyword evidence="24" id="KW-1185">Reference proteome</keyword>
<dbReference type="InterPro" id="IPR007641">
    <property type="entry name" value="RNA_pol_Rpb2_7"/>
</dbReference>
<dbReference type="Pfam" id="PF04560">
    <property type="entry name" value="RNA_pol_Rpb2_7"/>
    <property type="match status" value="1"/>
</dbReference>
<evidence type="ECO:0000256" key="12">
    <source>
        <dbReference type="ARBA" id="ARBA00048552"/>
    </source>
</evidence>
<dbReference type="InterPro" id="IPR015712">
    <property type="entry name" value="DNA-dir_RNA_pol_su2"/>
</dbReference>
<comment type="subcellular location">
    <subcellularLocation>
        <location evidence="1">Nucleus</location>
    </subcellularLocation>
</comment>
<dbReference type="Gene3D" id="3.90.1110.10">
    <property type="entry name" value="RNA polymerase Rpb2, domain 2"/>
    <property type="match status" value="1"/>
</dbReference>
<dbReference type="PANTHER" id="PTHR20856">
    <property type="entry name" value="DNA-DIRECTED RNA POLYMERASE I SUBUNIT 2"/>
    <property type="match status" value="1"/>
</dbReference>
<keyword evidence="4 15" id="KW-0240">DNA-directed RNA polymerase</keyword>
<keyword evidence="11" id="KW-0539">Nucleus</keyword>
<dbReference type="Pfam" id="PF04563">
    <property type="entry name" value="RNA_pol_Rpb2_1"/>
    <property type="match status" value="1"/>
</dbReference>
<feature type="domain" description="RNA polymerase beta subunit protrusion" evidence="19">
    <location>
        <begin position="56"/>
        <end position="431"/>
    </location>
</feature>
<dbReference type="GO" id="GO:0005634">
    <property type="term" value="C:nucleus"/>
    <property type="evidence" value="ECO:0007669"/>
    <property type="project" value="UniProtKB-SubCell"/>
</dbReference>
<keyword evidence="9" id="KW-0862">Zinc</keyword>
<feature type="domain" description="DNA-directed RNA polymerase subunit 2 hybrid-binding" evidence="16">
    <location>
        <begin position="684"/>
        <end position="1056"/>
    </location>
</feature>
<dbReference type="SUPFAM" id="SSF64484">
    <property type="entry name" value="beta and beta-prime subunits of DNA dependent RNA-polymerase"/>
    <property type="match status" value="1"/>
</dbReference>
<feature type="domain" description="RNA polymerase Rpb2" evidence="21">
    <location>
        <begin position="555"/>
        <end position="615"/>
    </location>
</feature>
<dbReference type="AlphaFoldDB" id="A0AA35NMI8"/>
<evidence type="ECO:0000256" key="15">
    <source>
        <dbReference type="RuleBase" id="RU363031"/>
    </source>
</evidence>
<evidence type="ECO:0000256" key="8">
    <source>
        <dbReference type="ARBA" id="ARBA00022771"/>
    </source>
</evidence>
<evidence type="ECO:0000259" key="17">
    <source>
        <dbReference type="Pfam" id="PF04560"/>
    </source>
</evidence>
<dbReference type="Gene3D" id="3.90.1070.20">
    <property type="match status" value="1"/>
</dbReference>
<comment type="function">
    <text evidence="13">DNA-dependent RNA polymerase catalyzes the transcription of DNA into RNA using the four ribonucleoside triphosphates as substrates. Second largest core component of RNA polymerase III which synthesizes small RNAs, such as 5S rRNA and tRNAs. Proposed to contribute to the polymerase catalytic activity and forms the polymerase active center together with the largest subunit. Pol III is composed of mobile elements and RPC2 is part of the core element with the central large cleft and probably a clamp element that moves to open and close the cleft.</text>
</comment>
<dbReference type="Proteomes" id="UP001162087">
    <property type="component" value="Chromosome 15"/>
</dbReference>
<evidence type="ECO:0000259" key="22">
    <source>
        <dbReference type="Pfam" id="PF04567"/>
    </source>
</evidence>
<dbReference type="FunFam" id="3.90.1070.20:FF:000002">
    <property type="entry name" value="DNA-directed RNA polymerase subunit beta"/>
    <property type="match status" value="1"/>
</dbReference>
<keyword evidence="7" id="KW-0479">Metal-binding</keyword>
<feature type="domain" description="RNA polymerase Rpb2" evidence="17">
    <location>
        <begin position="1058"/>
        <end position="1143"/>
    </location>
</feature>
<feature type="domain" description="RNA polymerase Rpb2" evidence="20">
    <location>
        <begin position="457"/>
        <end position="520"/>
    </location>
</feature>
<name>A0AA35NMI8_SACK1</name>
<dbReference type="InterPro" id="IPR007645">
    <property type="entry name" value="RNA_pol_Rpb2_3"/>
</dbReference>
<comment type="similarity">
    <text evidence="2 14">Belongs to the RNA polymerase beta chain family.</text>
</comment>